<dbReference type="Pfam" id="PF00664">
    <property type="entry name" value="ABC_membrane"/>
    <property type="match status" value="1"/>
</dbReference>
<dbReference type="InterPro" id="IPR003439">
    <property type="entry name" value="ABC_transporter-like_ATP-bd"/>
</dbReference>
<dbReference type="PROSITE" id="PS50929">
    <property type="entry name" value="ABC_TM1F"/>
    <property type="match status" value="1"/>
</dbReference>
<comment type="caution">
    <text evidence="10">The sequence shown here is derived from an EMBL/GenBank/DDBJ whole genome shotgun (WGS) entry which is preliminary data.</text>
</comment>
<accession>A0ABV5ZF17</accession>
<evidence type="ECO:0000259" key="8">
    <source>
        <dbReference type="PROSITE" id="PS50893"/>
    </source>
</evidence>
<feature type="domain" description="ABC transmembrane type-1" evidence="9">
    <location>
        <begin position="24"/>
        <end position="302"/>
    </location>
</feature>
<dbReference type="InterPro" id="IPR047957">
    <property type="entry name" value="ABC_AprD-like_6TM"/>
</dbReference>
<protein>
    <submittedName>
        <fullName evidence="10">Type I secretion system permease/ATPase</fullName>
    </submittedName>
</protein>
<dbReference type="InterPro" id="IPR036640">
    <property type="entry name" value="ABC1_TM_sf"/>
</dbReference>
<dbReference type="Gene3D" id="1.20.1560.10">
    <property type="entry name" value="ABC transporter type 1, transmembrane domain"/>
    <property type="match status" value="1"/>
</dbReference>
<dbReference type="InterPro" id="IPR017871">
    <property type="entry name" value="ABC_transporter-like_CS"/>
</dbReference>
<feature type="transmembrane region" description="Helical" evidence="7">
    <location>
        <begin position="21"/>
        <end position="48"/>
    </location>
</feature>
<feature type="domain" description="ABC transporter" evidence="8">
    <location>
        <begin position="333"/>
        <end position="569"/>
    </location>
</feature>
<dbReference type="InterPro" id="IPR027417">
    <property type="entry name" value="P-loop_NTPase"/>
</dbReference>
<dbReference type="Proteomes" id="UP001589628">
    <property type="component" value="Unassembled WGS sequence"/>
</dbReference>
<feature type="transmembrane region" description="Helical" evidence="7">
    <location>
        <begin position="159"/>
        <end position="176"/>
    </location>
</feature>
<organism evidence="10 11">
    <name type="scientific">Balneatrix alpica</name>
    <dbReference type="NCBI Taxonomy" id="75684"/>
    <lineage>
        <taxon>Bacteria</taxon>
        <taxon>Pseudomonadati</taxon>
        <taxon>Pseudomonadota</taxon>
        <taxon>Gammaproteobacteria</taxon>
        <taxon>Oceanospirillales</taxon>
        <taxon>Balneatrichaceae</taxon>
        <taxon>Balneatrix</taxon>
    </lineage>
</organism>
<dbReference type="PROSITE" id="PS50893">
    <property type="entry name" value="ABC_TRANSPORTER_2"/>
    <property type="match status" value="1"/>
</dbReference>
<evidence type="ECO:0000256" key="4">
    <source>
        <dbReference type="ARBA" id="ARBA00022840"/>
    </source>
</evidence>
<sequence>MAKLKNVQKNDLRNALSLCKGSFIVAGIFSFFINVLMLVPSIYMLQVYDRVVTSGSESTLFFISLIAFFAFVVMGGLEWVRSQILVRVSNRIDYLVSDRIYDVCFKRSLVSQGNSASAQPLTDLTALRQFMTGNGLFAVFDAPWLPIYIFVMFAFHQWFGWMAVFSAVILLLIAYANDKTTNNAITEANKISNENISKTNRQLFNAEVIAALGMITALKKRWRKSNEDVLLLQSNASMQASLMTNISKVFRMIMQSATLGVGAYLVLENQMSPGMMIAGSILLSRALSPIDLLVGSWKGFINAKGQYDRLNEILENMPKETEKMSLPAPKGEINFEQAFVTPPGSRMPVIKGINLHIPAGQIVGIIGPSGAGKTTLARALLGIWPCSQGCIRLDGADIFHWSRDEIGSHIGYLPQDIELFEGTISENISRFADQPKSEDVIAAAQLAGVHDMILQLPQGYDTHIGQAAGVLSGGQRQRLGLARALYGMPSLIVLDEPNSNLDDEGEKALFKSLQELKKAAKTVFVISHRSSLLAYVDSLILLRDGSVSMAGPRDMVLQKLAESKHSSVGKANG</sequence>
<dbReference type="SUPFAM" id="SSF90123">
    <property type="entry name" value="ABC transporter transmembrane region"/>
    <property type="match status" value="1"/>
</dbReference>
<comment type="subcellular location">
    <subcellularLocation>
        <location evidence="1">Cell membrane</location>
        <topology evidence="1">Multi-pass membrane protein</topology>
    </subcellularLocation>
</comment>
<keyword evidence="2 7" id="KW-0812">Transmembrane</keyword>
<keyword evidence="4" id="KW-0067">ATP-binding</keyword>
<dbReference type="PANTHER" id="PTHR24221:SF248">
    <property type="entry name" value="ABC TRANSPORTER TRANSMEMBRANE REGION"/>
    <property type="match status" value="1"/>
</dbReference>
<evidence type="ECO:0000259" key="9">
    <source>
        <dbReference type="PROSITE" id="PS50929"/>
    </source>
</evidence>
<gene>
    <name evidence="10" type="ORF">ACFFLH_15795</name>
</gene>
<feature type="transmembrane region" description="Helical" evidence="7">
    <location>
        <begin position="135"/>
        <end position="153"/>
    </location>
</feature>
<dbReference type="InterPro" id="IPR011527">
    <property type="entry name" value="ABC1_TM_dom"/>
</dbReference>
<reference evidence="10 11" key="1">
    <citation type="submission" date="2024-09" db="EMBL/GenBank/DDBJ databases">
        <authorList>
            <person name="Sun Q."/>
            <person name="Mori K."/>
        </authorList>
    </citation>
    <scope>NUCLEOTIDE SEQUENCE [LARGE SCALE GENOMIC DNA]</scope>
    <source>
        <strain evidence="10 11">ATCC 51285</strain>
    </source>
</reference>
<feature type="transmembrane region" description="Helical" evidence="7">
    <location>
        <begin position="249"/>
        <end position="267"/>
    </location>
</feature>
<dbReference type="CDD" id="cd03246">
    <property type="entry name" value="ABCC_Protease_Secretion"/>
    <property type="match status" value="1"/>
</dbReference>
<dbReference type="InterPro" id="IPR039421">
    <property type="entry name" value="Type_1_exporter"/>
</dbReference>
<dbReference type="InterPro" id="IPR003593">
    <property type="entry name" value="AAA+_ATPase"/>
</dbReference>
<dbReference type="PROSITE" id="PS00211">
    <property type="entry name" value="ABC_TRANSPORTER_1"/>
    <property type="match status" value="1"/>
</dbReference>
<evidence type="ECO:0000256" key="2">
    <source>
        <dbReference type="ARBA" id="ARBA00022692"/>
    </source>
</evidence>
<dbReference type="SMART" id="SM00382">
    <property type="entry name" value="AAA"/>
    <property type="match status" value="1"/>
</dbReference>
<dbReference type="Pfam" id="PF00005">
    <property type="entry name" value="ABC_tran"/>
    <property type="match status" value="1"/>
</dbReference>
<evidence type="ECO:0000256" key="6">
    <source>
        <dbReference type="ARBA" id="ARBA00023136"/>
    </source>
</evidence>
<dbReference type="EMBL" id="JBHLZN010000006">
    <property type="protein sequence ID" value="MFB9887877.1"/>
    <property type="molecule type" value="Genomic_DNA"/>
</dbReference>
<keyword evidence="6 7" id="KW-0472">Membrane</keyword>
<keyword evidence="11" id="KW-1185">Reference proteome</keyword>
<dbReference type="InterPro" id="IPR010128">
    <property type="entry name" value="ATPase_T1SS_PrtD-like"/>
</dbReference>
<name>A0ABV5ZF17_9GAMM</name>
<dbReference type="SUPFAM" id="SSF52540">
    <property type="entry name" value="P-loop containing nucleoside triphosphate hydrolases"/>
    <property type="match status" value="1"/>
</dbReference>
<evidence type="ECO:0000256" key="3">
    <source>
        <dbReference type="ARBA" id="ARBA00022741"/>
    </source>
</evidence>
<evidence type="ECO:0000256" key="7">
    <source>
        <dbReference type="SAM" id="Phobius"/>
    </source>
</evidence>
<keyword evidence="5 7" id="KW-1133">Transmembrane helix</keyword>
<keyword evidence="3" id="KW-0547">Nucleotide-binding</keyword>
<proteinExistence type="predicted"/>
<evidence type="ECO:0000313" key="11">
    <source>
        <dbReference type="Proteomes" id="UP001589628"/>
    </source>
</evidence>
<dbReference type="Gene3D" id="3.40.50.300">
    <property type="entry name" value="P-loop containing nucleotide triphosphate hydrolases"/>
    <property type="match status" value="1"/>
</dbReference>
<dbReference type="NCBIfam" id="TIGR01842">
    <property type="entry name" value="type_I_sec_PrtD"/>
    <property type="match status" value="1"/>
</dbReference>
<dbReference type="CDD" id="cd18586">
    <property type="entry name" value="ABC_6TM_PrtD_like"/>
    <property type="match status" value="1"/>
</dbReference>
<dbReference type="RefSeq" id="WP_035461024.1">
    <property type="nucleotide sequence ID" value="NZ_JAUESS010000012.1"/>
</dbReference>
<evidence type="ECO:0000313" key="10">
    <source>
        <dbReference type="EMBL" id="MFB9887877.1"/>
    </source>
</evidence>
<evidence type="ECO:0000256" key="5">
    <source>
        <dbReference type="ARBA" id="ARBA00022989"/>
    </source>
</evidence>
<feature type="transmembrane region" description="Helical" evidence="7">
    <location>
        <begin position="60"/>
        <end position="80"/>
    </location>
</feature>
<dbReference type="PANTHER" id="PTHR24221">
    <property type="entry name" value="ATP-BINDING CASSETTE SUB-FAMILY B"/>
    <property type="match status" value="1"/>
</dbReference>
<evidence type="ECO:0000256" key="1">
    <source>
        <dbReference type="ARBA" id="ARBA00004651"/>
    </source>
</evidence>